<keyword evidence="4" id="KW-1185">Reference proteome</keyword>
<evidence type="ECO:0000256" key="1">
    <source>
        <dbReference type="SAM" id="MobiDB-lite"/>
    </source>
</evidence>
<evidence type="ECO:0000313" key="4">
    <source>
        <dbReference type="Proteomes" id="UP000054107"/>
    </source>
</evidence>
<dbReference type="PROSITE" id="PS00028">
    <property type="entry name" value="ZINC_FINGER_C2H2_1"/>
    <property type="match status" value="1"/>
</dbReference>
<sequence length="192" mass="21787">MTTTVFDVHYAQNVQIRQACSICYQHFQNIDLLSSHMIIEHFSQYKSQEESNTCDETIDFFENYPNFGSAAEAFVSRDPTHDHHGSNRMTTCDDQDTQNDADLFVHFYDSLHGNVRNNSIGVAQNSEQGDADEEDSEQVMNEIQIENDEQVRNNSGSLGTDDNHKGNIEESLECTSGSDAKYKLDPLNSFEQ</sequence>
<feature type="region of interest" description="Disordered" evidence="1">
    <location>
        <begin position="145"/>
        <end position="192"/>
    </location>
</feature>
<dbReference type="OrthoDB" id="10394009at2759"/>
<proteinExistence type="predicted"/>
<organism evidence="3 4">
    <name type="scientific">Parasitella parasitica</name>
    <dbReference type="NCBI Taxonomy" id="35722"/>
    <lineage>
        <taxon>Eukaryota</taxon>
        <taxon>Fungi</taxon>
        <taxon>Fungi incertae sedis</taxon>
        <taxon>Mucoromycota</taxon>
        <taxon>Mucoromycotina</taxon>
        <taxon>Mucoromycetes</taxon>
        <taxon>Mucorales</taxon>
        <taxon>Mucorineae</taxon>
        <taxon>Mucoraceae</taxon>
        <taxon>Parasitella</taxon>
    </lineage>
</organism>
<evidence type="ECO:0000259" key="2">
    <source>
        <dbReference type="PROSITE" id="PS00028"/>
    </source>
</evidence>
<accession>A0A0B7N6H8</accession>
<evidence type="ECO:0000313" key="3">
    <source>
        <dbReference type="EMBL" id="CEP11085.1"/>
    </source>
</evidence>
<gene>
    <name evidence="3" type="primary">PARPA_04886.1 scaffold 15694</name>
</gene>
<dbReference type="InterPro" id="IPR013087">
    <property type="entry name" value="Znf_C2H2_type"/>
</dbReference>
<protein>
    <recommendedName>
        <fullName evidence="2">C2H2-type domain-containing protein</fullName>
    </recommendedName>
</protein>
<dbReference type="Proteomes" id="UP000054107">
    <property type="component" value="Unassembled WGS sequence"/>
</dbReference>
<dbReference type="EMBL" id="LN725636">
    <property type="protein sequence ID" value="CEP11085.1"/>
    <property type="molecule type" value="Genomic_DNA"/>
</dbReference>
<name>A0A0B7N6H8_9FUNG</name>
<dbReference type="AlphaFoldDB" id="A0A0B7N6H8"/>
<feature type="domain" description="C2H2-type" evidence="2">
    <location>
        <begin position="20"/>
        <end position="41"/>
    </location>
</feature>
<reference evidence="3 4" key="1">
    <citation type="submission" date="2014-09" db="EMBL/GenBank/DDBJ databases">
        <authorList>
            <person name="Ellenberger Sabrina"/>
        </authorList>
    </citation>
    <scope>NUCLEOTIDE SEQUENCE [LARGE SCALE GENOMIC DNA]</scope>
    <source>
        <strain evidence="3 4">CBS 412.66</strain>
    </source>
</reference>